<dbReference type="InterPro" id="IPR050455">
    <property type="entry name" value="Tpx_Peroxidase_subfamily"/>
</dbReference>
<keyword evidence="2" id="KW-0049">Antioxidant</keyword>
<dbReference type="CDD" id="cd03014">
    <property type="entry name" value="PRX_Atyp2cys"/>
    <property type="match status" value="1"/>
</dbReference>
<dbReference type="PANTHER" id="PTHR43110">
    <property type="entry name" value="THIOL PEROXIDASE"/>
    <property type="match status" value="1"/>
</dbReference>
<dbReference type="Gene3D" id="3.40.30.10">
    <property type="entry name" value="Glutaredoxin"/>
    <property type="match status" value="1"/>
</dbReference>
<evidence type="ECO:0000313" key="7">
    <source>
        <dbReference type="EMBL" id="VAX09086.1"/>
    </source>
</evidence>
<proteinExistence type="predicted"/>
<dbReference type="PROSITE" id="PS51352">
    <property type="entry name" value="THIOREDOXIN_2"/>
    <property type="match status" value="1"/>
</dbReference>
<name>A0A3B1ASY3_9ZZZZ</name>
<accession>A0A3B1ASY3</accession>
<evidence type="ECO:0000259" key="6">
    <source>
        <dbReference type="PROSITE" id="PS51352"/>
    </source>
</evidence>
<feature type="domain" description="Thioredoxin" evidence="6">
    <location>
        <begin position="18"/>
        <end position="168"/>
    </location>
</feature>
<protein>
    <submittedName>
        <fullName evidence="7">Thiol peroxidase, Tpx-type</fullName>
        <ecNumber evidence="7">1.11.1.15</ecNumber>
    </submittedName>
</protein>
<dbReference type="EC" id="1.11.1.15" evidence="7"/>
<dbReference type="InterPro" id="IPR002065">
    <property type="entry name" value="TPX"/>
</dbReference>
<evidence type="ECO:0000256" key="2">
    <source>
        <dbReference type="ARBA" id="ARBA00022862"/>
    </source>
</evidence>
<dbReference type="InterPro" id="IPR036249">
    <property type="entry name" value="Thioredoxin-like_sf"/>
</dbReference>
<gene>
    <name evidence="7" type="ORF">MNBD_GAMMA26-2280</name>
</gene>
<keyword evidence="5" id="KW-0676">Redox-active center</keyword>
<evidence type="ECO:0000256" key="3">
    <source>
        <dbReference type="ARBA" id="ARBA00023002"/>
    </source>
</evidence>
<dbReference type="Pfam" id="PF08534">
    <property type="entry name" value="Redoxin"/>
    <property type="match status" value="1"/>
</dbReference>
<keyword evidence="4" id="KW-1015">Disulfide bond</keyword>
<dbReference type="InterPro" id="IPR018219">
    <property type="entry name" value="Tpx_CS"/>
</dbReference>
<dbReference type="PROSITE" id="PS01265">
    <property type="entry name" value="TPX"/>
    <property type="match status" value="1"/>
</dbReference>
<dbReference type="EMBL" id="UOFX01000044">
    <property type="protein sequence ID" value="VAX09086.1"/>
    <property type="molecule type" value="Genomic_DNA"/>
</dbReference>
<dbReference type="AlphaFoldDB" id="A0A3B1ASY3"/>
<evidence type="ECO:0000256" key="4">
    <source>
        <dbReference type="ARBA" id="ARBA00023157"/>
    </source>
</evidence>
<keyword evidence="3 7" id="KW-0560">Oxidoreductase</keyword>
<sequence>MATVTLKGNTCNLTGTELNTGDVAPQVTVVNSNGLADKIVGGASDSVQLIVVIPSLDTPVCAAEARRFNEEAAKIHGVDLTVISMDLPFAAARFCTAEGIENLTVASDFRNKDFANAYGVLLADGPLAGVTCRAIFVINKDGRIAYQQIVTEITDEPNYEAALTAAKGTSSMGASCCGTCS</sequence>
<dbReference type="SUPFAM" id="SSF52833">
    <property type="entry name" value="Thioredoxin-like"/>
    <property type="match status" value="1"/>
</dbReference>
<dbReference type="PANTHER" id="PTHR43110:SF1">
    <property type="entry name" value="THIOL PEROXIDASE"/>
    <property type="match status" value="1"/>
</dbReference>
<organism evidence="7">
    <name type="scientific">hydrothermal vent metagenome</name>
    <dbReference type="NCBI Taxonomy" id="652676"/>
    <lineage>
        <taxon>unclassified sequences</taxon>
        <taxon>metagenomes</taxon>
        <taxon>ecological metagenomes</taxon>
    </lineage>
</organism>
<evidence type="ECO:0000256" key="1">
    <source>
        <dbReference type="ARBA" id="ARBA00022559"/>
    </source>
</evidence>
<reference evidence="7" key="1">
    <citation type="submission" date="2018-06" db="EMBL/GenBank/DDBJ databases">
        <authorList>
            <person name="Zhirakovskaya E."/>
        </authorList>
    </citation>
    <scope>NUCLEOTIDE SEQUENCE</scope>
</reference>
<dbReference type="GO" id="GO:0008379">
    <property type="term" value="F:thioredoxin peroxidase activity"/>
    <property type="evidence" value="ECO:0007669"/>
    <property type="project" value="InterPro"/>
</dbReference>
<dbReference type="InterPro" id="IPR013740">
    <property type="entry name" value="Redoxin"/>
</dbReference>
<evidence type="ECO:0000256" key="5">
    <source>
        <dbReference type="ARBA" id="ARBA00023284"/>
    </source>
</evidence>
<dbReference type="NCBIfam" id="NF001808">
    <property type="entry name" value="PRK00522.1"/>
    <property type="match status" value="1"/>
</dbReference>
<dbReference type="InterPro" id="IPR013766">
    <property type="entry name" value="Thioredoxin_domain"/>
</dbReference>
<keyword evidence="1 7" id="KW-0575">Peroxidase</keyword>